<feature type="compositionally biased region" description="Low complexity" evidence="1">
    <location>
        <begin position="838"/>
        <end position="856"/>
    </location>
</feature>
<feature type="region of interest" description="Disordered" evidence="1">
    <location>
        <begin position="834"/>
        <end position="866"/>
    </location>
</feature>
<feature type="compositionally biased region" description="Polar residues" evidence="1">
    <location>
        <begin position="857"/>
        <end position="866"/>
    </location>
</feature>
<dbReference type="SUPFAM" id="SSF102405">
    <property type="entry name" value="MCP/YpsA-like"/>
    <property type="match status" value="1"/>
</dbReference>
<gene>
    <name evidence="3" type="ORF">SNE40_007918</name>
</gene>
<keyword evidence="4" id="KW-1185">Reference proteome</keyword>
<reference evidence="3 4" key="1">
    <citation type="submission" date="2024-01" db="EMBL/GenBank/DDBJ databases">
        <title>The genome of the rayed Mediterranean limpet Patella caerulea (Linnaeus, 1758).</title>
        <authorList>
            <person name="Anh-Thu Weber A."/>
            <person name="Halstead-Nussloch G."/>
        </authorList>
    </citation>
    <scope>NUCLEOTIDE SEQUENCE [LARGE SCALE GENOMIC DNA]</scope>
    <source>
        <strain evidence="3">AATW-2023a</strain>
        <tissue evidence="3">Whole specimen</tissue>
    </source>
</reference>
<evidence type="ECO:0000313" key="3">
    <source>
        <dbReference type="EMBL" id="KAK6185756.1"/>
    </source>
</evidence>
<dbReference type="Gene3D" id="3.40.50.10140">
    <property type="entry name" value="Toll/interleukin-1 receptor homology (TIR) domain"/>
    <property type="match status" value="2"/>
</dbReference>
<sequence length="866" mass="97866">MAEEDDGDEPLLVGVEHLSDLAESTHSVGVILLEKKSDRSLPLTHLRKKLISCIPSLPSKFIFCTKQRWPILESQESMIKISTVSSDDNVVYIKHKYDLPKIGLKTRSGLVLGFVFIDLSKKLHQMRSLVSEEIVMLMELNDNYVFLDANGWPVRRELEDKTVVMEVINNYCVTIASDMIQVENLISSDLNYKMSSVTSKSLETPPKKKIKKMRELTFCTSKDMNRPSSSSEVSCNDISLQSKQLLISYVRAEAAEHALHLKNELSNLGFSVYLDVDEIKSGVDWQDSLNYAVSNCQIFLPLITPQYGETQWTNREIKLADVLGKYILPINFLEHWPPRCLAIQFATTQYIGWKTPTQISTDIAIYGECYAKDIRYWDTKYITLVAESIADRLHQIVDNELERLPSLKRRKTLMKTFCGKLPNGVMSQVSEESTISESRRPTVVICVHPCQILYAGEIKKWLNNEGYDVWCSTDRDISIDDSDTLPASQDSNEYSKNGATEIDNEYIQCFQEKADQADVVMVILCKKFASSRTCQQQVYYCEHRKEIIPLQLEDVCLPGWLSMLIGSKAFQHVNQKGYKKLLHSQIQRCIDPTAKDSLQREINLAKSNAAISHIKRAIKNPASIYISGSTKFYNPKTEEICKSVGLHLNQLKNITIVTGGFHGVGETVSNSFYKENERLKKKHQVWHILPEKDPQDRHLQARQGTDGRFEIIPFGKTLFCGDDVHERETLVARSFDICILIEGGPGSAHETEQFVWNDRVVIPVRCTGGAAGGKFNVPDKIFQLPQGVNEEDWLKLSSKNISPDQIGQSVTNIVESLLTRLLNEDRASMISSKMVFNSKSPKTPSPSISPSTARPSLSTMKTVLLG</sequence>
<dbReference type="InterPro" id="IPR035897">
    <property type="entry name" value="Toll_tir_struct_dom_sf"/>
</dbReference>
<evidence type="ECO:0000259" key="2">
    <source>
        <dbReference type="PROSITE" id="PS50104"/>
    </source>
</evidence>
<dbReference type="GO" id="GO:0007165">
    <property type="term" value="P:signal transduction"/>
    <property type="evidence" value="ECO:0007669"/>
    <property type="project" value="InterPro"/>
</dbReference>
<dbReference type="AlphaFoldDB" id="A0AAN8Q308"/>
<accession>A0AAN8Q308</accession>
<protein>
    <recommendedName>
        <fullName evidence="2">TIR domain-containing protein</fullName>
    </recommendedName>
</protein>
<dbReference type="InterPro" id="IPR000157">
    <property type="entry name" value="TIR_dom"/>
</dbReference>
<feature type="domain" description="TIR" evidence="2">
    <location>
        <begin position="241"/>
        <end position="393"/>
    </location>
</feature>
<dbReference type="SUPFAM" id="SSF52200">
    <property type="entry name" value="Toll/Interleukin receptor TIR domain"/>
    <property type="match status" value="1"/>
</dbReference>
<dbReference type="PANTHER" id="PTHR47508">
    <property type="entry name" value="SAM DOMAIN-CONTAINING PROTEIN-RELATED"/>
    <property type="match status" value="1"/>
</dbReference>
<dbReference type="PROSITE" id="PS50104">
    <property type="entry name" value="TIR"/>
    <property type="match status" value="1"/>
</dbReference>
<dbReference type="Proteomes" id="UP001347796">
    <property type="component" value="Unassembled WGS sequence"/>
</dbReference>
<dbReference type="Gene3D" id="3.40.50.450">
    <property type="match status" value="1"/>
</dbReference>
<dbReference type="PANTHER" id="PTHR47508:SF3">
    <property type="entry name" value="TIR DOMAIN-CONTAINING PROTEIN"/>
    <property type="match status" value="1"/>
</dbReference>
<dbReference type="Pfam" id="PF13676">
    <property type="entry name" value="TIR_2"/>
    <property type="match status" value="1"/>
</dbReference>
<evidence type="ECO:0000256" key="1">
    <source>
        <dbReference type="SAM" id="MobiDB-lite"/>
    </source>
</evidence>
<name>A0AAN8Q308_PATCE</name>
<evidence type="ECO:0000313" key="4">
    <source>
        <dbReference type="Proteomes" id="UP001347796"/>
    </source>
</evidence>
<organism evidence="3 4">
    <name type="scientific">Patella caerulea</name>
    <name type="common">Rayed Mediterranean limpet</name>
    <dbReference type="NCBI Taxonomy" id="87958"/>
    <lineage>
        <taxon>Eukaryota</taxon>
        <taxon>Metazoa</taxon>
        <taxon>Spiralia</taxon>
        <taxon>Lophotrochozoa</taxon>
        <taxon>Mollusca</taxon>
        <taxon>Gastropoda</taxon>
        <taxon>Patellogastropoda</taxon>
        <taxon>Patelloidea</taxon>
        <taxon>Patellidae</taxon>
        <taxon>Patella</taxon>
    </lineage>
</organism>
<comment type="caution">
    <text evidence="3">The sequence shown here is derived from an EMBL/GenBank/DDBJ whole genome shotgun (WGS) entry which is preliminary data.</text>
</comment>
<proteinExistence type="predicted"/>
<dbReference type="EMBL" id="JAZGQO010000006">
    <property type="protein sequence ID" value="KAK6185756.1"/>
    <property type="molecule type" value="Genomic_DNA"/>
</dbReference>